<dbReference type="STRING" id="5601.A0A0D2G323"/>
<keyword evidence="4" id="KW-1185">Reference proteome</keyword>
<accession>A0A0D2G323</accession>
<proteinExistence type="predicted"/>
<evidence type="ECO:0000313" key="4">
    <source>
        <dbReference type="Proteomes" id="UP000054266"/>
    </source>
</evidence>
<gene>
    <name evidence="3" type="ORF">PV04_01369</name>
</gene>
<evidence type="ECO:0000256" key="1">
    <source>
        <dbReference type="ARBA" id="ARBA00011961"/>
    </source>
</evidence>
<organism evidence="3 4">
    <name type="scientific">Phialophora macrospora</name>
    <dbReference type="NCBI Taxonomy" id="1851006"/>
    <lineage>
        <taxon>Eukaryota</taxon>
        <taxon>Fungi</taxon>
        <taxon>Dikarya</taxon>
        <taxon>Ascomycota</taxon>
        <taxon>Pezizomycotina</taxon>
        <taxon>Eurotiomycetes</taxon>
        <taxon>Chaetothyriomycetidae</taxon>
        <taxon>Chaetothyriales</taxon>
        <taxon>Herpotrichiellaceae</taxon>
        <taxon>Phialophora</taxon>
    </lineage>
</organism>
<dbReference type="InterPro" id="IPR016477">
    <property type="entry name" value="Fructo-/Ketosamine-3-kinase"/>
</dbReference>
<dbReference type="AlphaFoldDB" id="A0A0D2G323"/>
<sequence>MSSAVHTLLYNAQPRTSPMMIVGEFPLDANVINSFPPGTKVLSARKFAQSRWTLTARLDIVLPDGTARSYFLKCAAADAGRVMMEGEFQSMSAIHRTTPGLVPRPHGWGKLSTSCPEMYFFLVEFIAMSDGVPEPNQLCTKLALLHRLSKSPTGNFGFQVTTCQGRVPQAVRWESNWTIYFGNLLRHVIAMDNAENGPWSALTRLEDRLLSHVVPHLLDNLTKNGRVVKPCLVHGDLWEGNTGTCCSTGKVYLLDAAAMYAHNEFEIGNWRCCYNKIHMDIYTQTYLRHYGPSEPREEWDDRNRLYCIYYNVLYSVNHQSGGKAVRQQAFDDMYYLIDKFAPFPEGEGPPRLLDAERVVLPEGGDHTKT</sequence>
<reference evidence="3 4" key="1">
    <citation type="submission" date="2015-01" db="EMBL/GenBank/DDBJ databases">
        <title>The Genome Sequence of Capronia semiimmersa CBS27337.</title>
        <authorList>
            <consortium name="The Broad Institute Genomics Platform"/>
            <person name="Cuomo C."/>
            <person name="de Hoog S."/>
            <person name="Gorbushina A."/>
            <person name="Stielow B."/>
            <person name="Teixiera M."/>
            <person name="Abouelleil A."/>
            <person name="Chapman S.B."/>
            <person name="Priest M."/>
            <person name="Young S.K."/>
            <person name="Wortman J."/>
            <person name="Nusbaum C."/>
            <person name="Birren B."/>
        </authorList>
    </citation>
    <scope>NUCLEOTIDE SEQUENCE [LARGE SCALE GENOMIC DNA]</scope>
    <source>
        <strain evidence="3 4">CBS 27337</strain>
    </source>
</reference>
<dbReference type="HOGENOM" id="CLU_036517_1_2_1"/>
<dbReference type="EMBL" id="KN846956">
    <property type="protein sequence ID" value="KIW73235.1"/>
    <property type="molecule type" value="Genomic_DNA"/>
</dbReference>
<comment type="catalytic activity">
    <reaction evidence="2">
        <text>N(6)-D-ribulosyl-L-lysyl-[protein] + ATP = N(6)-(3-O-phospho-D-ribulosyl)-L-lysyl-[protein] + ADP + H(+)</text>
        <dbReference type="Rhea" id="RHEA:48432"/>
        <dbReference type="Rhea" id="RHEA-COMP:12103"/>
        <dbReference type="Rhea" id="RHEA-COMP:12104"/>
        <dbReference type="ChEBI" id="CHEBI:15378"/>
        <dbReference type="ChEBI" id="CHEBI:30616"/>
        <dbReference type="ChEBI" id="CHEBI:90418"/>
        <dbReference type="ChEBI" id="CHEBI:90420"/>
        <dbReference type="ChEBI" id="CHEBI:456216"/>
        <dbReference type="EC" id="2.7.1.172"/>
    </reaction>
    <physiologicalReaction direction="left-to-right" evidence="2">
        <dbReference type="Rhea" id="RHEA:48433"/>
    </physiologicalReaction>
</comment>
<dbReference type="Proteomes" id="UP000054266">
    <property type="component" value="Unassembled WGS sequence"/>
</dbReference>
<evidence type="ECO:0000256" key="2">
    <source>
        <dbReference type="ARBA" id="ARBA00048655"/>
    </source>
</evidence>
<dbReference type="EC" id="2.7.1.172" evidence="1"/>
<dbReference type="SUPFAM" id="SSF56112">
    <property type="entry name" value="Protein kinase-like (PK-like)"/>
    <property type="match status" value="1"/>
</dbReference>
<dbReference type="PANTHER" id="PTHR12149">
    <property type="entry name" value="FRUCTOSAMINE 3 KINASE-RELATED PROTEIN"/>
    <property type="match status" value="1"/>
</dbReference>
<dbReference type="Pfam" id="PF03881">
    <property type="entry name" value="Fructosamin_kin"/>
    <property type="match status" value="1"/>
</dbReference>
<dbReference type="PANTHER" id="PTHR12149:SF8">
    <property type="entry name" value="PROTEIN-RIBULOSAMINE 3-KINASE"/>
    <property type="match status" value="1"/>
</dbReference>
<evidence type="ECO:0000313" key="3">
    <source>
        <dbReference type="EMBL" id="KIW73235.1"/>
    </source>
</evidence>
<dbReference type="Gene3D" id="3.90.1200.10">
    <property type="match status" value="1"/>
</dbReference>
<dbReference type="GO" id="GO:0102193">
    <property type="term" value="F:protein-ribulosamine 3-kinase activity"/>
    <property type="evidence" value="ECO:0007669"/>
    <property type="project" value="UniProtKB-EC"/>
</dbReference>
<protein>
    <recommendedName>
        <fullName evidence="1">protein-ribulosamine 3-kinase</fullName>
        <ecNumber evidence="1">2.7.1.172</ecNumber>
    </recommendedName>
</protein>
<dbReference type="InterPro" id="IPR011009">
    <property type="entry name" value="Kinase-like_dom_sf"/>
</dbReference>
<name>A0A0D2G323_9EURO</name>